<dbReference type="PANTHER" id="PTHR11360:SF224">
    <property type="entry name" value="MAJOR FACILITATOR SUPERFAMILY (MFS) PROFILE DOMAIN-CONTAINING PROTEIN-RELATED"/>
    <property type="match status" value="1"/>
</dbReference>
<dbReference type="InterPro" id="IPR050327">
    <property type="entry name" value="Proton-linked_MCT"/>
</dbReference>
<dbReference type="Gene3D" id="1.20.1250.20">
    <property type="entry name" value="MFS general substrate transporter like domains"/>
    <property type="match status" value="1"/>
</dbReference>
<feature type="transmembrane region" description="Helical" evidence="8">
    <location>
        <begin position="180"/>
        <end position="200"/>
    </location>
</feature>
<dbReference type="Pfam" id="PF07690">
    <property type="entry name" value="MFS_1"/>
    <property type="match status" value="1"/>
</dbReference>
<protein>
    <recommendedName>
        <fullName evidence="9">Major facilitator superfamily (MFS) profile domain-containing protein</fullName>
    </recommendedName>
</protein>
<dbReference type="AlphaFoldDB" id="A0AAN6M8Y5"/>
<evidence type="ECO:0000256" key="5">
    <source>
        <dbReference type="ARBA" id="ARBA00022989"/>
    </source>
</evidence>
<dbReference type="GO" id="GO:0022857">
    <property type="term" value="F:transmembrane transporter activity"/>
    <property type="evidence" value="ECO:0007669"/>
    <property type="project" value="InterPro"/>
</dbReference>
<sequence>MEETHKNEKSPPYTSDLSSGSSQSSLEQVPQESIPRQDGGFRAWSQVLGCWLLFMNTWLVPHRIPQCGDYTVLLHQKENAGCRNPGVVYPLMMRELFNKVGFGWAVRILAFVMLGGLSMSLLLLKPLTQAKRKRAILNSTSLRDAPYTIFIFAYAFMVAGVYVPYFFIQSYALDLSIDESMTFNVVSIMNAATFFGRFPYNYLADIYGGIAVLVPCCLATSIILFFWRFTHDLGGLIAISATFCFVTGGLVSLPAVTIANLTQDKSEYGTRMGIGYTVAAIGALLGNPIAGLARKNDSVDVLERWQGAWFVAGGALLVATALMIWARVLRAGIDMSIKI</sequence>
<feature type="domain" description="Major facilitator superfamily (MFS) profile" evidence="9">
    <location>
        <begin position="141"/>
        <end position="339"/>
    </location>
</feature>
<feature type="transmembrane region" description="Helical" evidence="8">
    <location>
        <begin position="102"/>
        <end position="124"/>
    </location>
</feature>
<feature type="region of interest" description="Disordered" evidence="7">
    <location>
        <begin position="1"/>
        <end position="37"/>
    </location>
</feature>
<comment type="subcellular location">
    <subcellularLocation>
        <location evidence="1">Membrane</location>
        <topology evidence="1">Multi-pass membrane protein</topology>
    </subcellularLocation>
</comment>
<dbReference type="InterPro" id="IPR011701">
    <property type="entry name" value="MFS"/>
</dbReference>
<gene>
    <name evidence="10" type="ORF">GRF29_1g362827</name>
</gene>
<dbReference type="Proteomes" id="UP001280581">
    <property type="component" value="Unassembled WGS sequence"/>
</dbReference>
<keyword evidence="5 8" id="KW-1133">Transmembrane helix</keyword>
<evidence type="ECO:0000313" key="11">
    <source>
        <dbReference type="Proteomes" id="UP001280581"/>
    </source>
</evidence>
<dbReference type="EMBL" id="WVTA01000001">
    <property type="protein sequence ID" value="KAK3216601.1"/>
    <property type="molecule type" value="Genomic_DNA"/>
</dbReference>
<feature type="transmembrane region" description="Helical" evidence="8">
    <location>
        <begin position="273"/>
        <end position="293"/>
    </location>
</feature>
<feature type="transmembrane region" description="Helical" evidence="8">
    <location>
        <begin position="308"/>
        <end position="329"/>
    </location>
</feature>
<evidence type="ECO:0000256" key="7">
    <source>
        <dbReference type="SAM" id="MobiDB-lite"/>
    </source>
</evidence>
<name>A0AAN6M8Y5_9PLEO</name>
<keyword evidence="11" id="KW-1185">Reference proteome</keyword>
<evidence type="ECO:0000313" key="10">
    <source>
        <dbReference type="EMBL" id="KAK3216601.1"/>
    </source>
</evidence>
<reference evidence="10 11" key="1">
    <citation type="submission" date="2021-02" db="EMBL/GenBank/DDBJ databases">
        <title>Genome assembly of Pseudopithomyces chartarum.</title>
        <authorList>
            <person name="Jauregui R."/>
            <person name="Singh J."/>
            <person name="Voisey C."/>
        </authorList>
    </citation>
    <scope>NUCLEOTIDE SEQUENCE [LARGE SCALE GENOMIC DNA]</scope>
    <source>
        <strain evidence="10 11">AGR01</strain>
    </source>
</reference>
<dbReference type="PROSITE" id="PS50850">
    <property type="entry name" value="MFS"/>
    <property type="match status" value="1"/>
</dbReference>
<keyword evidence="3" id="KW-0813">Transport</keyword>
<feature type="transmembrane region" description="Helical" evidence="8">
    <location>
        <begin position="233"/>
        <end position="261"/>
    </location>
</feature>
<evidence type="ECO:0000256" key="3">
    <source>
        <dbReference type="ARBA" id="ARBA00022448"/>
    </source>
</evidence>
<evidence type="ECO:0000256" key="1">
    <source>
        <dbReference type="ARBA" id="ARBA00004141"/>
    </source>
</evidence>
<proteinExistence type="inferred from homology"/>
<comment type="caution">
    <text evidence="10">The sequence shown here is derived from an EMBL/GenBank/DDBJ whole genome shotgun (WGS) entry which is preliminary data.</text>
</comment>
<evidence type="ECO:0000256" key="8">
    <source>
        <dbReference type="SAM" id="Phobius"/>
    </source>
</evidence>
<keyword evidence="6 8" id="KW-0472">Membrane</keyword>
<evidence type="ECO:0000256" key="6">
    <source>
        <dbReference type="ARBA" id="ARBA00023136"/>
    </source>
</evidence>
<dbReference type="InterPro" id="IPR036259">
    <property type="entry name" value="MFS_trans_sf"/>
</dbReference>
<keyword evidence="4 8" id="KW-0812">Transmembrane</keyword>
<dbReference type="InterPro" id="IPR020846">
    <property type="entry name" value="MFS_dom"/>
</dbReference>
<feature type="compositionally biased region" description="Low complexity" evidence="7">
    <location>
        <begin position="15"/>
        <end position="25"/>
    </location>
</feature>
<organism evidence="10 11">
    <name type="scientific">Pseudopithomyces chartarum</name>
    <dbReference type="NCBI Taxonomy" id="1892770"/>
    <lineage>
        <taxon>Eukaryota</taxon>
        <taxon>Fungi</taxon>
        <taxon>Dikarya</taxon>
        <taxon>Ascomycota</taxon>
        <taxon>Pezizomycotina</taxon>
        <taxon>Dothideomycetes</taxon>
        <taxon>Pleosporomycetidae</taxon>
        <taxon>Pleosporales</taxon>
        <taxon>Massarineae</taxon>
        <taxon>Didymosphaeriaceae</taxon>
        <taxon>Pseudopithomyces</taxon>
    </lineage>
</organism>
<evidence type="ECO:0000256" key="4">
    <source>
        <dbReference type="ARBA" id="ARBA00022692"/>
    </source>
</evidence>
<feature type="transmembrane region" description="Helical" evidence="8">
    <location>
        <begin position="207"/>
        <end position="227"/>
    </location>
</feature>
<accession>A0AAN6M8Y5</accession>
<feature type="transmembrane region" description="Helical" evidence="8">
    <location>
        <begin position="145"/>
        <end position="168"/>
    </location>
</feature>
<dbReference type="PANTHER" id="PTHR11360">
    <property type="entry name" value="MONOCARBOXYLATE TRANSPORTER"/>
    <property type="match status" value="1"/>
</dbReference>
<comment type="similarity">
    <text evidence="2">Belongs to the major facilitator superfamily. Monocarboxylate porter (TC 2.A.1.13) family.</text>
</comment>
<evidence type="ECO:0000256" key="2">
    <source>
        <dbReference type="ARBA" id="ARBA00006727"/>
    </source>
</evidence>
<dbReference type="GO" id="GO:0016020">
    <property type="term" value="C:membrane"/>
    <property type="evidence" value="ECO:0007669"/>
    <property type="project" value="UniProtKB-SubCell"/>
</dbReference>
<dbReference type="SUPFAM" id="SSF103473">
    <property type="entry name" value="MFS general substrate transporter"/>
    <property type="match status" value="1"/>
</dbReference>
<evidence type="ECO:0000259" key="9">
    <source>
        <dbReference type="PROSITE" id="PS50850"/>
    </source>
</evidence>